<evidence type="ECO:0000313" key="5">
    <source>
        <dbReference type="EMBL" id="RGL10472.1"/>
    </source>
</evidence>
<dbReference type="RefSeq" id="WP_117679529.1">
    <property type="nucleotide sequence ID" value="NZ_CAJJKC010000001.1"/>
</dbReference>
<keyword evidence="3" id="KW-0804">Transcription</keyword>
<dbReference type="GO" id="GO:0000976">
    <property type="term" value="F:transcription cis-regulatory region binding"/>
    <property type="evidence" value="ECO:0007669"/>
    <property type="project" value="TreeGrafter"/>
</dbReference>
<evidence type="ECO:0000256" key="2">
    <source>
        <dbReference type="ARBA" id="ARBA00023125"/>
    </source>
</evidence>
<dbReference type="Pfam" id="PF00356">
    <property type="entry name" value="LacI"/>
    <property type="match status" value="1"/>
</dbReference>
<accession>A0A3E4QTG4</accession>
<dbReference type="PANTHER" id="PTHR30146:SF149">
    <property type="entry name" value="HTH-TYPE TRANSCRIPTIONAL REGULATOR EBGR"/>
    <property type="match status" value="1"/>
</dbReference>
<dbReference type="InterPro" id="IPR028082">
    <property type="entry name" value="Peripla_BP_I"/>
</dbReference>
<dbReference type="Pfam" id="PF13377">
    <property type="entry name" value="Peripla_BP_3"/>
    <property type="match status" value="1"/>
</dbReference>
<protein>
    <submittedName>
        <fullName evidence="5">LacI family transcriptional regulator</fullName>
    </submittedName>
</protein>
<organism evidence="5 6">
    <name type="scientific">Collinsella tanakaei</name>
    <dbReference type="NCBI Taxonomy" id="626935"/>
    <lineage>
        <taxon>Bacteria</taxon>
        <taxon>Bacillati</taxon>
        <taxon>Actinomycetota</taxon>
        <taxon>Coriobacteriia</taxon>
        <taxon>Coriobacteriales</taxon>
        <taxon>Coriobacteriaceae</taxon>
        <taxon>Collinsella</taxon>
    </lineage>
</organism>
<gene>
    <name evidence="5" type="ORF">DXC81_05425</name>
</gene>
<name>A0A3E4QTG4_9ACTN</name>
<reference evidence="5 6" key="1">
    <citation type="submission" date="2018-08" db="EMBL/GenBank/DDBJ databases">
        <title>A genome reference for cultivated species of the human gut microbiota.</title>
        <authorList>
            <person name="Zou Y."/>
            <person name="Xue W."/>
            <person name="Luo G."/>
        </authorList>
    </citation>
    <scope>NUCLEOTIDE SEQUENCE [LARGE SCALE GENOMIC DNA]</scope>
    <source>
        <strain evidence="5 6">TF08-14</strain>
    </source>
</reference>
<dbReference type="SMART" id="SM00354">
    <property type="entry name" value="HTH_LACI"/>
    <property type="match status" value="1"/>
</dbReference>
<dbReference type="SUPFAM" id="SSF53822">
    <property type="entry name" value="Periplasmic binding protein-like I"/>
    <property type="match status" value="1"/>
</dbReference>
<dbReference type="CDD" id="cd01392">
    <property type="entry name" value="HTH_LacI"/>
    <property type="match status" value="1"/>
</dbReference>
<dbReference type="SUPFAM" id="SSF47413">
    <property type="entry name" value="lambda repressor-like DNA-binding domains"/>
    <property type="match status" value="1"/>
</dbReference>
<dbReference type="PANTHER" id="PTHR30146">
    <property type="entry name" value="LACI-RELATED TRANSCRIPTIONAL REPRESSOR"/>
    <property type="match status" value="1"/>
</dbReference>
<dbReference type="InterPro" id="IPR010982">
    <property type="entry name" value="Lambda_DNA-bd_dom_sf"/>
</dbReference>
<proteinExistence type="predicted"/>
<keyword evidence="1" id="KW-0805">Transcription regulation</keyword>
<dbReference type="InterPro" id="IPR000843">
    <property type="entry name" value="HTH_LacI"/>
</dbReference>
<comment type="caution">
    <text evidence="5">The sequence shown here is derived from an EMBL/GenBank/DDBJ whole genome shotgun (WGS) entry which is preliminary data.</text>
</comment>
<dbReference type="EMBL" id="QSRJ01000005">
    <property type="protein sequence ID" value="RGL10472.1"/>
    <property type="molecule type" value="Genomic_DNA"/>
</dbReference>
<dbReference type="AlphaFoldDB" id="A0A3E4QTG4"/>
<evidence type="ECO:0000256" key="1">
    <source>
        <dbReference type="ARBA" id="ARBA00023015"/>
    </source>
</evidence>
<dbReference type="CDD" id="cd06267">
    <property type="entry name" value="PBP1_LacI_sugar_binding-like"/>
    <property type="match status" value="1"/>
</dbReference>
<dbReference type="Proteomes" id="UP000260943">
    <property type="component" value="Unassembled WGS sequence"/>
</dbReference>
<dbReference type="GO" id="GO:0003700">
    <property type="term" value="F:DNA-binding transcription factor activity"/>
    <property type="evidence" value="ECO:0007669"/>
    <property type="project" value="TreeGrafter"/>
</dbReference>
<dbReference type="InterPro" id="IPR046335">
    <property type="entry name" value="LacI/GalR-like_sensor"/>
</dbReference>
<evidence type="ECO:0000259" key="4">
    <source>
        <dbReference type="PROSITE" id="PS50932"/>
    </source>
</evidence>
<evidence type="ECO:0000313" key="6">
    <source>
        <dbReference type="Proteomes" id="UP000260943"/>
    </source>
</evidence>
<dbReference type="Gene3D" id="3.40.50.2300">
    <property type="match status" value="2"/>
</dbReference>
<sequence length="342" mass="37508">MDIRDIARLSGYGVGTVSRVLNGHPNVSERARERVLAVVAEQGYEPNGNARYLKLQAKTSIAVMVKGASNLLFADLLERIQARLEERGEECHAVYLGEDEDEVREALSYSRTMHPKGYLFLGGDPACFKRGFSGIRVPSVLLTNSAAGFGFSNLSSFSTDDAAAAARVVDELVEAGHRRIGIIGGNREIGQVSQIRIQAAVDRLAHHGISFDFDRDYEPGHYTMDEGYQAAVRLLMRTSDITALFALSDVIAFGTLRAVCDMGRRVPDNISVAGFDGIELSQFCIPRLTTVRQDTARLAALGVDTLLASIENRATPPVHQHVPFTLYRRESVRRLTPSSRKG</sequence>
<feature type="domain" description="HTH lacI-type" evidence="4">
    <location>
        <begin position="1"/>
        <end position="55"/>
    </location>
</feature>
<evidence type="ECO:0000256" key="3">
    <source>
        <dbReference type="ARBA" id="ARBA00023163"/>
    </source>
</evidence>
<dbReference type="PROSITE" id="PS50932">
    <property type="entry name" value="HTH_LACI_2"/>
    <property type="match status" value="1"/>
</dbReference>
<keyword evidence="2" id="KW-0238">DNA-binding</keyword>
<dbReference type="Gene3D" id="1.10.260.40">
    <property type="entry name" value="lambda repressor-like DNA-binding domains"/>
    <property type="match status" value="1"/>
</dbReference>